<evidence type="ECO:0000313" key="11">
    <source>
        <dbReference type="Proteomes" id="UP000199800"/>
    </source>
</evidence>
<dbReference type="InterPro" id="IPR020845">
    <property type="entry name" value="AMP-binding_CS"/>
</dbReference>
<dbReference type="SUPFAM" id="SSF47336">
    <property type="entry name" value="ACP-like"/>
    <property type="match status" value="1"/>
</dbReference>
<dbReference type="Proteomes" id="UP000199800">
    <property type="component" value="Unassembled WGS sequence"/>
</dbReference>
<evidence type="ECO:0000256" key="5">
    <source>
        <dbReference type="ARBA" id="ARBA00022679"/>
    </source>
</evidence>
<dbReference type="InterPro" id="IPR036291">
    <property type="entry name" value="NAD(P)-bd_dom_sf"/>
</dbReference>
<feature type="active site" description="Proton donor; for dehydratase activity" evidence="6">
    <location>
        <position position="1410"/>
    </location>
</feature>
<dbReference type="GO" id="GO:0005886">
    <property type="term" value="C:plasma membrane"/>
    <property type="evidence" value="ECO:0007669"/>
    <property type="project" value="TreeGrafter"/>
</dbReference>
<dbReference type="Pfam" id="PF00501">
    <property type="entry name" value="AMP-binding"/>
    <property type="match status" value="1"/>
</dbReference>
<evidence type="ECO:0000256" key="2">
    <source>
        <dbReference type="ARBA" id="ARBA00004789"/>
    </source>
</evidence>
<dbReference type="SMART" id="SM00822">
    <property type="entry name" value="PKS_KR"/>
    <property type="match status" value="1"/>
</dbReference>
<evidence type="ECO:0000256" key="4">
    <source>
        <dbReference type="ARBA" id="ARBA00022553"/>
    </source>
</evidence>
<dbReference type="InterPro" id="IPR057326">
    <property type="entry name" value="KR_dom"/>
</dbReference>
<dbReference type="PROSITE" id="PS50075">
    <property type="entry name" value="CARRIER"/>
    <property type="match status" value="1"/>
</dbReference>
<dbReference type="InterPro" id="IPR049900">
    <property type="entry name" value="PKS_mFAS_DH"/>
</dbReference>
<keyword evidence="4" id="KW-0597">Phosphoprotein</keyword>
<dbReference type="Pfam" id="PF00550">
    <property type="entry name" value="PP-binding"/>
    <property type="match status" value="1"/>
</dbReference>
<dbReference type="InterPro" id="IPR042104">
    <property type="entry name" value="PKS_dehydratase_sf"/>
</dbReference>
<comment type="pathway">
    <text evidence="2">Antibiotic biosynthesis; bacillaene biosynthesis.</text>
</comment>
<dbReference type="PROSITE" id="PS00012">
    <property type="entry name" value="PHOSPHOPANTETHEINE"/>
    <property type="match status" value="1"/>
</dbReference>
<dbReference type="EMBL" id="FOHN01000018">
    <property type="protein sequence ID" value="SET40022.1"/>
    <property type="molecule type" value="Genomic_DNA"/>
</dbReference>
<sequence length="1896" mass="216512">MKNMRISFKEHKINIVSDVEWFDDIRSYFTIKKNEEVLGLDFASEVIGKTKEQGNEIYHTFFCETGVDIKNVSYVLRALNLLFFRYIGNSKFTYCVYLPKNEKKLDQYYIEIPEMNKELELSQICDKKPALVEIEGAAEIHPSMAVLFVDEDVEIHFEENGINILFVFYKKNNNIACKLIYSEVYNKYVMKQLIDDFQLAVSFVTGKKNNKLKEFSIKNVSYCEGENYPLDEGNTIIKYIENMAVKYPNKVVYEDEEEEFTYEALIRKMNQIGRFLDKEYPQVKCVGITGKRKAALLVLILAITKSGRIYVPLDKEIKKESLKKIVERAKIDFVVTDEVDWNKDCIGEQIMLQELMNITEQLETEYEGKNNSIFDELCIVFTSGTTGEPKLAKHVQAGVLSALHTFLQRTNFNKEDVLAQRSPLQHIPASKEIFMGPVLGLRTVVVPDEVLLEPEVFHSFMMKKKISWIQMVPTLLKVCFVDCKKIDTTIKYIVTLGEEFSKDDLEAIQEKYPEMQIMNDYGMTELNSAIIEVFEKSKEYMYKLPIGKPVANMEVAILNIAGELVPKGVIGQLAVRSSLNFREEDIKNYTLAYVQEQGKSYILTGDYASCLEDGSFEYHGRRDALCKIKGKRVDLFYVQSVLSSNENVKECVVLTEKEQEQNKIAAYASVRAGVSIINIRKYLARELESYMIPEKIILLDELPKTKTGKINRSQLKSINKRNEKKIGGKIYQIFENIIGSGLEKERDTTFSELGISSMQMVQILNQIAEELHIRIKIADIFSYPTINALESFVEKEQQKRKFTKQNINNSFDKDDIAIIGLSGIFPGNRNVEEFWEALTKGEDMVIELPENRRKEIGFEKDEKVITGGYLNHTEFFNPLEFGISPREASFMEPQQKAVYVAVRDLIKDGGYTKEELWGKDIAVYAGVVESSYRSENADSRPEYSKMGTDIAMLPSKISYFYNWHGECIALNTACSSSMVAVHQACRSILQSDCEMAVAGGVNIISTRRFFQDTEALGMFSKTFTCRPFDEDANGIVPAEAVGFVLLKPLKKAVEDGNKIYAVVKGTFANQDGKSNGITAPNAIAQEKLALNNMKHSGIKPEDVVHVEAHGTGTKLGDPIEVNALSNVYEKLGSGDICSLGSAKANIGHAVAASGIVSVIKSCLSLYHHTLVPQIKLDNPNPLLELDQTPFYCLKTCKDIKNYKNPVISINSFGYSGTNVNVLLTNWCKDDIDEESAIHADYKKEYVATSFSCEENYGNEHVIAGKEVVPATALLQMVRKEYEEKYGMECCSMEWIYFLRLVLQSQIKEIKVDFAADKENVKFTLLDESSLVYMKGSIVNTKLDEKNVTFREIENRADSQSKELYDYYQKRGICYGEHYQLCNGWRTYQSNDKTHAEISLKQGKDQCYILDAAMHSAVYALDEKERQESKVPYYCKSISWKHSVDEQMETRVKAEKTADGVNISLCDRNGKELVELNGLLVCSLDSGVTIQEKVWKETPLKSENWENQSIVFDYTIIYSPFLRNREKLYKQVFMEQQEHCFLKNKNAQSVLYVAKDKYKNYFEAYQSVVALIQDAYKNEVKQCSFLVVIPEKRDMNDLLNKALISLLGVMNRENPLYTFKLLELPDNIREKWEDIILKEANEGMNNQYIRYNSNLTRYMEKTQPVELKENSKQRLRQGATYLLTGGAGGIGRIMASYLASKYKVNLIVSGRRPENNEIREFIEELRQTGGSAEYIQMDVTDYKQCIEKLENRIDSIDGIIHCAGIKKDSFLFKKNMQDAKSVIVTKIAGMVNLFKLFQKKQAEFMLLCSSISAEIYQPGQADYAYANMAVSLFAQHVRSKMHLTAVEWCFWENGGMQMEPLAYKKMLKSGQHILDNKEGCRIMEDAINSSKKRIIVR</sequence>
<dbReference type="CDD" id="cd08953">
    <property type="entry name" value="KR_2_SDR_x"/>
    <property type="match status" value="1"/>
</dbReference>
<dbReference type="InterPro" id="IPR014030">
    <property type="entry name" value="Ketoacyl_synth_N"/>
</dbReference>
<feature type="domain" description="Carrier" evidence="7">
    <location>
        <begin position="721"/>
        <end position="797"/>
    </location>
</feature>
<name>A0A1I0E4F7_9FIRM</name>
<dbReference type="InterPro" id="IPR013968">
    <property type="entry name" value="PKS_KR"/>
</dbReference>
<feature type="domain" description="Ketosynthase family 3 (KS3)" evidence="8">
    <location>
        <begin position="813"/>
        <end position="1225"/>
    </location>
</feature>
<dbReference type="Pfam" id="PF00109">
    <property type="entry name" value="ketoacyl-synt"/>
    <property type="match status" value="1"/>
</dbReference>
<feature type="region of interest" description="N-terminal hotdog fold" evidence="6">
    <location>
        <begin position="1228"/>
        <end position="1344"/>
    </location>
</feature>
<dbReference type="PROSITE" id="PS00606">
    <property type="entry name" value="KS3_1"/>
    <property type="match status" value="1"/>
</dbReference>
<dbReference type="InterPro" id="IPR009081">
    <property type="entry name" value="PP-bd_ACP"/>
</dbReference>
<dbReference type="Gene3D" id="3.30.300.30">
    <property type="match status" value="1"/>
</dbReference>
<feature type="active site" description="Proton acceptor; for dehydratase activity" evidence="6">
    <location>
        <position position="1260"/>
    </location>
</feature>
<dbReference type="GO" id="GO:0005737">
    <property type="term" value="C:cytoplasm"/>
    <property type="evidence" value="ECO:0007669"/>
    <property type="project" value="TreeGrafter"/>
</dbReference>
<dbReference type="Gene3D" id="3.10.129.110">
    <property type="entry name" value="Polyketide synthase dehydratase"/>
    <property type="match status" value="1"/>
</dbReference>
<evidence type="ECO:0000256" key="1">
    <source>
        <dbReference type="ARBA" id="ARBA00003299"/>
    </source>
</evidence>
<dbReference type="InterPro" id="IPR042099">
    <property type="entry name" value="ANL_N_sf"/>
</dbReference>
<dbReference type="InterPro" id="IPR025110">
    <property type="entry name" value="AMP-bd_C"/>
</dbReference>
<reference evidence="10 11" key="1">
    <citation type="submission" date="2016-10" db="EMBL/GenBank/DDBJ databases">
        <authorList>
            <person name="de Groot N.N."/>
        </authorList>
    </citation>
    <scope>NUCLEOTIDE SEQUENCE [LARGE SCALE GENOMIC DNA]</scope>
    <source>
        <strain evidence="10 11">DSM 1801</strain>
    </source>
</reference>
<dbReference type="InterPro" id="IPR016039">
    <property type="entry name" value="Thiolase-like"/>
</dbReference>
<dbReference type="GO" id="GO:0071770">
    <property type="term" value="P:DIM/DIP cell wall layer assembly"/>
    <property type="evidence" value="ECO:0007669"/>
    <property type="project" value="TreeGrafter"/>
</dbReference>
<dbReference type="PANTHER" id="PTHR43775:SF37">
    <property type="entry name" value="SI:DKEY-61P9.11"/>
    <property type="match status" value="1"/>
</dbReference>
<dbReference type="InterPro" id="IPR045851">
    <property type="entry name" value="AMP-bd_C_sf"/>
</dbReference>
<dbReference type="Gene3D" id="3.40.47.10">
    <property type="match status" value="1"/>
</dbReference>
<feature type="region of interest" description="C-terminal hotdog fold" evidence="6">
    <location>
        <begin position="1355"/>
        <end position="1489"/>
    </location>
</feature>
<keyword evidence="5" id="KW-0808">Transferase</keyword>
<dbReference type="UniPathway" id="UPA01003"/>
<keyword evidence="11" id="KW-1185">Reference proteome</keyword>
<feature type="domain" description="PKS/mFAS DH" evidence="9">
    <location>
        <begin position="1228"/>
        <end position="1489"/>
    </location>
</feature>
<organism evidence="10 11">
    <name type="scientific">[Clostridium] polysaccharolyticum</name>
    <dbReference type="NCBI Taxonomy" id="29364"/>
    <lineage>
        <taxon>Bacteria</taxon>
        <taxon>Bacillati</taxon>
        <taxon>Bacillota</taxon>
        <taxon>Clostridia</taxon>
        <taxon>Lachnospirales</taxon>
        <taxon>Lachnospiraceae</taxon>
    </lineage>
</organism>
<evidence type="ECO:0000256" key="6">
    <source>
        <dbReference type="PROSITE-ProRule" id="PRU01363"/>
    </source>
</evidence>
<proteinExistence type="predicted"/>
<dbReference type="InterPro" id="IPR006162">
    <property type="entry name" value="Ppantetheine_attach_site"/>
</dbReference>
<dbReference type="PANTHER" id="PTHR43775">
    <property type="entry name" value="FATTY ACID SYNTHASE"/>
    <property type="match status" value="1"/>
</dbReference>
<dbReference type="PROSITE" id="PS00455">
    <property type="entry name" value="AMP_BINDING"/>
    <property type="match status" value="1"/>
</dbReference>
<evidence type="ECO:0000259" key="9">
    <source>
        <dbReference type="PROSITE" id="PS52019"/>
    </source>
</evidence>
<dbReference type="SUPFAM" id="SSF56801">
    <property type="entry name" value="Acetyl-CoA synthetase-like"/>
    <property type="match status" value="1"/>
</dbReference>
<gene>
    <name evidence="10" type="ORF">SAMN04487772_11852</name>
</gene>
<evidence type="ECO:0000259" key="8">
    <source>
        <dbReference type="PROSITE" id="PS52004"/>
    </source>
</evidence>
<dbReference type="InterPro" id="IPR018201">
    <property type="entry name" value="Ketoacyl_synth_AS"/>
</dbReference>
<dbReference type="Gene3D" id="3.40.50.12780">
    <property type="entry name" value="N-terminal domain of ligase-like"/>
    <property type="match status" value="1"/>
</dbReference>
<dbReference type="CDD" id="cd00833">
    <property type="entry name" value="PKS"/>
    <property type="match status" value="1"/>
</dbReference>
<dbReference type="SUPFAM" id="SSF53901">
    <property type="entry name" value="Thiolase-like"/>
    <property type="match status" value="1"/>
</dbReference>
<dbReference type="STRING" id="29364.SAMN04487772_11852"/>
<dbReference type="GO" id="GO:0006633">
    <property type="term" value="P:fatty acid biosynthetic process"/>
    <property type="evidence" value="ECO:0007669"/>
    <property type="project" value="InterPro"/>
</dbReference>
<dbReference type="PROSITE" id="PS52019">
    <property type="entry name" value="PKS_MFAS_DH"/>
    <property type="match status" value="1"/>
</dbReference>
<accession>A0A1I0E4F7</accession>
<comment type="function">
    <text evidence="1">Involved in some intermediate steps for the synthesis of the antibiotic polyketide bacillaene which is involved in secondary metabolism.</text>
</comment>
<dbReference type="InterPro" id="IPR036736">
    <property type="entry name" value="ACP-like_sf"/>
</dbReference>
<dbReference type="GO" id="GO:0004312">
    <property type="term" value="F:fatty acid synthase activity"/>
    <property type="evidence" value="ECO:0007669"/>
    <property type="project" value="TreeGrafter"/>
</dbReference>
<evidence type="ECO:0000256" key="3">
    <source>
        <dbReference type="ARBA" id="ARBA00022450"/>
    </source>
</evidence>
<evidence type="ECO:0000259" key="7">
    <source>
        <dbReference type="PROSITE" id="PS50075"/>
    </source>
</evidence>
<protein>
    <submittedName>
        <fullName evidence="10">Phosphopantetheine attachment site</fullName>
    </submittedName>
</protein>
<dbReference type="InterPro" id="IPR050091">
    <property type="entry name" value="PKS_NRPS_Biosynth_Enz"/>
</dbReference>
<dbReference type="Pfam" id="PF02801">
    <property type="entry name" value="Ketoacyl-synt_C"/>
    <property type="match status" value="1"/>
</dbReference>
<evidence type="ECO:0000313" key="10">
    <source>
        <dbReference type="EMBL" id="SET40022.1"/>
    </source>
</evidence>
<dbReference type="InterPro" id="IPR020841">
    <property type="entry name" value="PKS_Beta-ketoAc_synthase_dom"/>
</dbReference>
<dbReference type="Gene3D" id="1.10.1200.10">
    <property type="entry name" value="ACP-like"/>
    <property type="match status" value="1"/>
</dbReference>
<dbReference type="SUPFAM" id="SSF51735">
    <property type="entry name" value="NAD(P)-binding Rossmann-fold domains"/>
    <property type="match status" value="1"/>
</dbReference>
<dbReference type="Pfam" id="PF13193">
    <property type="entry name" value="AMP-binding_C"/>
    <property type="match status" value="1"/>
</dbReference>
<dbReference type="InterPro" id="IPR014031">
    <property type="entry name" value="Ketoacyl_synth_C"/>
</dbReference>
<dbReference type="SMART" id="SM00825">
    <property type="entry name" value="PKS_KS"/>
    <property type="match status" value="1"/>
</dbReference>
<dbReference type="OrthoDB" id="1983847at2"/>
<dbReference type="GO" id="GO:0004315">
    <property type="term" value="F:3-oxoacyl-[acyl-carrier-protein] synthase activity"/>
    <property type="evidence" value="ECO:0007669"/>
    <property type="project" value="InterPro"/>
</dbReference>
<dbReference type="Pfam" id="PF08659">
    <property type="entry name" value="KR"/>
    <property type="match status" value="1"/>
</dbReference>
<dbReference type="InterPro" id="IPR000873">
    <property type="entry name" value="AMP-dep_synth/lig_dom"/>
</dbReference>
<dbReference type="PROSITE" id="PS52004">
    <property type="entry name" value="KS3_2"/>
    <property type="match status" value="1"/>
</dbReference>
<dbReference type="RefSeq" id="WP_092478383.1">
    <property type="nucleotide sequence ID" value="NZ_FOHN01000018.1"/>
</dbReference>
<dbReference type="Gene3D" id="3.40.50.720">
    <property type="entry name" value="NAD(P)-binding Rossmann-like Domain"/>
    <property type="match status" value="1"/>
</dbReference>
<keyword evidence="3" id="KW-0596">Phosphopantetheine</keyword>